<dbReference type="Proteomes" id="UP000295231">
    <property type="component" value="Unassembled WGS sequence"/>
</dbReference>
<reference evidence="2 3" key="1">
    <citation type="submission" date="2019-03" db="EMBL/GenBank/DDBJ databases">
        <authorList>
            <person name="Fan P."/>
        </authorList>
    </citation>
    <scope>NUCLEOTIDE SEQUENCE [LARGE SCALE GENOMIC DNA]</scope>
    <source>
        <strain evidence="2 3">KCJ4950</strain>
    </source>
</reference>
<keyword evidence="3" id="KW-1185">Reference proteome</keyword>
<evidence type="ECO:0000256" key="1">
    <source>
        <dbReference type="SAM" id="MobiDB-lite"/>
    </source>
</evidence>
<gene>
    <name evidence="2" type="ORF">E0E04_08690</name>
</gene>
<dbReference type="EMBL" id="SJWY01000301">
    <property type="protein sequence ID" value="TDE69752.1"/>
    <property type="molecule type" value="Genomic_DNA"/>
</dbReference>
<dbReference type="AlphaFoldDB" id="A0A4R5G2Y3"/>
<evidence type="ECO:0000313" key="2">
    <source>
        <dbReference type="EMBL" id="TDE69752.1"/>
    </source>
</evidence>
<evidence type="ECO:0000313" key="3">
    <source>
        <dbReference type="Proteomes" id="UP000295231"/>
    </source>
</evidence>
<name>A0A4R5G2Y3_9STRE</name>
<feature type="non-terminal residue" evidence="2">
    <location>
        <position position="87"/>
    </location>
</feature>
<feature type="region of interest" description="Disordered" evidence="1">
    <location>
        <begin position="65"/>
        <end position="87"/>
    </location>
</feature>
<protein>
    <submittedName>
        <fullName evidence="2">Uncharacterized protein</fullName>
    </submittedName>
</protein>
<accession>A0A4R5G2Y3</accession>
<comment type="caution">
    <text evidence="2">The sequence shown here is derived from an EMBL/GenBank/DDBJ whole genome shotgun (WGS) entry which is preliminary data.</text>
</comment>
<proteinExistence type="predicted"/>
<organism evidence="2 3">
    <name type="scientific">Streptococcus vicugnae</name>
    <dbReference type="NCBI Taxonomy" id="2740579"/>
    <lineage>
        <taxon>Bacteria</taxon>
        <taxon>Bacillati</taxon>
        <taxon>Bacillota</taxon>
        <taxon>Bacilli</taxon>
        <taxon>Lactobacillales</taxon>
        <taxon>Streptococcaceae</taxon>
        <taxon>Streptococcus</taxon>
    </lineage>
</organism>
<sequence length="87" mass="9792">MKKKVIIVLLIFLAGIAFTVFKSCSRQKQQAEKRVISQLKHYKQSSVSEESYLSANEEATNTLERADKPLSDGESQQVKESLVVAFD</sequence>